<keyword evidence="2" id="KW-1185">Reference proteome</keyword>
<proteinExistence type="predicted"/>
<dbReference type="Proteomes" id="UP000053328">
    <property type="component" value="Unassembled WGS sequence"/>
</dbReference>
<dbReference type="PANTHER" id="PTHR45036">
    <property type="entry name" value="METHYLTRANSFERASE LIKE 7B"/>
    <property type="match status" value="1"/>
</dbReference>
<dbReference type="EMBL" id="KN847496">
    <property type="protein sequence ID" value="KIW14878.1"/>
    <property type="molecule type" value="Genomic_DNA"/>
</dbReference>
<dbReference type="InterPro" id="IPR052356">
    <property type="entry name" value="Thiol_S-MT"/>
</dbReference>
<dbReference type="VEuPathDB" id="FungiDB:PV08_07663"/>
<dbReference type="RefSeq" id="XP_016235094.1">
    <property type="nucleotide sequence ID" value="XM_016381992.1"/>
</dbReference>
<organism evidence="1 2">
    <name type="scientific">Exophiala spinifera</name>
    <dbReference type="NCBI Taxonomy" id="91928"/>
    <lineage>
        <taxon>Eukaryota</taxon>
        <taxon>Fungi</taxon>
        <taxon>Dikarya</taxon>
        <taxon>Ascomycota</taxon>
        <taxon>Pezizomycotina</taxon>
        <taxon>Eurotiomycetes</taxon>
        <taxon>Chaetothyriomycetidae</taxon>
        <taxon>Chaetothyriales</taxon>
        <taxon>Herpotrichiellaceae</taxon>
        <taxon>Exophiala</taxon>
    </lineage>
</organism>
<accession>A0A0D2B7I2</accession>
<dbReference type="SUPFAM" id="SSF53335">
    <property type="entry name" value="S-adenosyl-L-methionine-dependent methyltransferases"/>
    <property type="match status" value="1"/>
</dbReference>
<dbReference type="AlphaFoldDB" id="A0A0D2B7I2"/>
<dbReference type="HOGENOM" id="CLU_037990_6_1_1"/>
<dbReference type="Gene3D" id="3.40.50.150">
    <property type="entry name" value="Vaccinia Virus protein VP39"/>
    <property type="match status" value="1"/>
</dbReference>
<evidence type="ECO:0000313" key="1">
    <source>
        <dbReference type="EMBL" id="KIW14878.1"/>
    </source>
</evidence>
<name>A0A0D2B7I2_9EURO</name>
<protein>
    <recommendedName>
        <fullName evidence="3">Methyltransferase type 11 domain-containing protein</fullName>
    </recommendedName>
</protein>
<dbReference type="Pfam" id="PF13489">
    <property type="entry name" value="Methyltransf_23"/>
    <property type="match status" value="1"/>
</dbReference>
<dbReference type="InterPro" id="IPR029063">
    <property type="entry name" value="SAM-dependent_MTases_sf"/>
</dbReference>
<dbReference type="STRING" id="91928.A0A0D2B7I2"/>
<gene>
    <name evidence="1" type="ORF">PV08_07663</name>
</gene>
<dbReference type="OrthoDB" id="540004at2759"/>
<dbReference type="PANTHER" id="PTHR45036:SF1">
    <property type="entry name" value="METHYLTRANSFERASE LIKE 7A"/>
    <property type="match status" value="1"/>
</dbReference>
<sequence length="286" mass="30664">MSQQPPLTARLYGLLDPLLLISGSAKAFTKHAFQTFILQGTFPTPSAVFRVRDESFSKWWTKATAPIDPPPPPVGSSALVAPILSHAHGVVLDIGPGTGPHVSAFSDNANITAIYGAEPAVGLHPALQDRIDKAGLTARYHILSCTADKKDLLAALAKQGLASAAAGDRDRDGLFDTIVCVRVLCSVPDPDQAARDLYSLLRPGGELMVVEHVKNPWTTANGSVLGRAMQILCTLIGWQFFLAGCSLIRDTASYLKNAGKWEAVNIKWNFPWAPLPYVSGTLTKAR</sequence>
<evidence type="ECO:0008006" key="3">
    <source>
        <dbReference type="Google" id="ProtNLM"/>
    </source>
</evidence>
<evidence type="ECO:0000313" key="2">
    <source>
        <dbReference type="Proteomes" id="UP000053328"/>
    </source>
</evidence>
<dbReference type="GeneID" id="27334746"/>
<reference evidence="1 2" key="1">
    <citation type="submission" date="2015-01" db="EMBL/GenBank/DDBJ databases">
        <title>The Genome Sequence of Exophiala spinifera CBS89968.</title>
        <authorList>
            <consortium name="The Broad Institute Genomics Platform"/>
            <person name="Cuomo C."/>
            <person name="de Hoog S."/>
            <person name="Gorbushina A."/>
            <person name="Stielow B."/>
            <person name="Teixiera M."/>
            <person name="Abouelleil A."/>
            <person name="Chapman S.B."/>
            <person name="Priest M."/>
            <person name="Young S.K."/>
            <person name="Wortman J."/>
            <person name="Nusbaum C."/>
            <person name="Birren B."/>
        </authorList>
    </citation>
    <scope>NUCLEOTIDE SEQUENCE [LARGE SCALE GENOMIC DNA]</scope>
    <source>
        <strain evidence="1 2">CBS 89968</strain>
    </source>
</reference>